<feature type="transmembrane region" description="Helical" evidence="7">
    <location>
        <begin position="323"/>
        <end position="344"/>
    </location>
</feature>
<keyword evidence="3 7" id="KW-0812">Transmembrane</keyword>
<dbReference type="PIRSF" id="PIRSF015840">
    <property type="entry name" value="DUF284_TM_euk"/>
    <property type="match status" value="1"/>
</dbReference>
<proteinExistence type="inferred from homology"/>
<keyword evidence="9" id="KW-1185">Reference proteome</keyword>
<protein>
    <recommendedName>
        <fullName evidence="6">ALA-interacting subunit</fullName>
    </recommendedName>
</protein>
<evidence type="ECO:0000256" key="3">
    <source>
        <dbReference type="ARBA" id="ARBA00022692"/>
    </source>
</evidence>
<dbReference type="PANTHER" id="PTHR10926">
    <property type="entry name" value="CELL CYCLE CONTROL PROTEIN 50"/>
    <property type="match status" value="1"/>
</dbReference>
<evidence type="ECO:0000256" key="6">
    <source>
        <dbReference type="PIRNR" id="PIRNR015840"/>
    </source>
</evidence>
<evidence type="ECO:0000313" key="9">
    <source>
        <dbReference type="Proteomes" id="UP001055712"/>
    </source>
</evidence>
<accession>A0A9D4TJH6</accession>
<dbReference type="GO" id="GO:0005886">
    <property type="term" value="C:plasma membrane"/>
    <property type="evidence" value="ECO:0007669"/>
    <property type="project" value="TreeGrafter"/>
</dbReference>
<evidence type="ECO:0000256" key="5">
    <source>
        <dbReference type="ARBA" id="ARBA00023136"/>
    </source>
</evidence>
<evidence type="ECO:0000256" key="2">
    <source>
        <dbReference type="ARBA" id="ARBA00009457"/>
    </source>
</evidence>
<dbReference type="EMBL" id="SIDB01000010">
    <property type="protein sequence ID" value="KAI3427167.1"/>
    <property type="molecule type" value="Genomic_DNA"/>
</dbReference>
<reference evidence="8" key="2">
    <citation type="submission" date="2020-11" db="EMBL/GenBank/DDBJ databases">
        <authorList>
            <person name="Cecchin M."/>
            <person name="Marcolungo L."/>
            <person name="Rossato M."/>
            <person name="Girolomoni L."/>
            <person name="Cosentino E."/>
            <person name="Cuine S."/>
            <person name="Li-Beisson Y."/>
            <person name="Delledonne M."/>
            <person name="Ballottari M."/>
        </authorList>
    </citation>
    <scope>NUCLEOTIDE SEQUENCE</scope>
    <source>
        <strain evidence="8">211/11P</strain>
        <tissue evidence="8">Whole cell</tissue>
    </source>
</reference>
<evidence type="ECO:0000256" key="4">
    <source>
        <dbReference type="ARBA" id="ARBA00022989"/>
    </source>
</evidence>
<keyword evidence="5 6" id="KW-0472">Membrane</keyword>
<dbReference type="PANTHER" id="PTHR10926:SF0">
    <property type="entry name" value="CDC50, ISOFORM A"/>
    <property type="match status" value="1"/>
</dbReference>
<comment type="subcellular location">
    <subcellularLocation>
        <location evidence="1">Membrane</location>
        <topology evidence="1">Multi-pass membrane protein</topology>
    </subcellularLocation>
</comment>
<dbReference type="GO" id="GO:0005783">
    <property type="term" value="C:endoplasmic reticulum"/>
    <property type="evidence" value="ECO:0007669"/>
    <property type="project" value="TreeGrafter"/>
</dbReference>
<name>A0A9D4TJH6_CHLVU</name>
<evidence type="ECO:0000256" key="1">
    <source>
        <dbReference type="ARBA" id="ARBA00004141"/>
    </source>
</evidence>
<organism evidence="8 9">
    <name type="scientific">Chlorella vulgaris</name>
    <name type="common">Green alga</name>
    <dbReference type="NCBI Taxonomy" id="3077"/>
    <lineage>
        <taxon>Eukaryota</taxon>
        <taxon>Viridiplantae</taxon>
        <taxon>Chlorophyta</taxon>
        <taxon>core chlorophytes</taxon>
        <taxon>Trebouxiophyceae</taxon>
        <taxon>Chlorellales</taxon>
        <taxon>Chlorellaceae</taxon>
        <taxon>Chlorella clade</taxon>
        <taxon>Chlorella</taxon>
    </lineage>
</organism>
<comment type="caution">
    <text evidence="8">The sequence shown here is derived from an EMBL/GenBank/DDBJ whole genome shotgun (WGS) entry which is preliminary data.</text>
</comment>
<dbReference type="Pfam" id="PF03381">
    <property type="entry name" value="CDC50"/>
    <property type="match status" value="1"/>
</dbReference>
<sequence>MPRSEASGDATSVYSFTTEDTATSEELARRRPKKYSFYKRFAYQKLNGWRPVLSPHGAEIFFLAAGVLLLALGVPILIASLNVVEYKVPYAFKGPFESVTDATARQQLLWDAPDADTGLEYSIPVLIDKRMEPPIYVAFELSSFFQNFRRYVRSYDPNRMHDGGSSGSPASACQPFSFLGDNDSLPINPCGQIAANFFNDTFRFLGPGGASLALDDSDIAWPSDANDLYGAVPAENYNPGSAPDLRTGNTSTLLLNQNQHWMVWQRPHSQVAIQKLYGRLDTPLEAGTTLTLVVNNRYNTYGFGGDKTVIITTNSWVGGRNNFLGACYIATGGACLLAALYFLLAYDLGLVWKRPVGDLANMSWLRHAAAESHAQQQFAAAASSSTGAAGRNGTSSGHAAAPAGDGLATATVPAAAAADGSLDPLSKN</sequence>
<dbReference type="OrthoDB" id="340608at2759"/>
<keyword evidence="4 7" id="KW-1133">Transmembrane helix</keyword>
<gene>
    <name evidence="8" type="ORF">D9Q98_007104</name>
</gene>
<reference evidence="8" key="1">
    <citation type="journal article" date="2019" name="Plant J.">
        <title>Chlorella vulgaris genome assembly and annotation reveals the molecular basis for metabolic acclimation to high light conditions.</title>
        <authorList>
            <person name="Cecchin M."/>
            <person name="Marcolungo L."/>
            <person name="Rossato M."/>
            <person name="Girolomoni L."/>
            <person name="Cosentino E."/>
            <person name="Cuine S."/>
            <person name="Li-Beisson Y."/>
            <person name="Delledonne M."/>
            <person name="Ballottari M."/>
        </authorList>
    </citation>
    <scope>NUCLEOTIDE SEQUENCE</scope>
    <source>
        <strain evidence="8">211/11P</strain>
    </source>
</reference>
<evidence type="ECO:0000256" key="7">
    <source>
        <dbReference type="SAM" id="Phobius"/>
    </source>
</evidence>
<dbReference type="AlphaFoldDB" id="A0A9D4TJH6"/>
<comment type="similarity">
    <text evidence="2 6">Belongs to the CDC50/LEM3 family.</text>
</comment>
<feature type="transmembrane region" description="Helical" evidence="7">
    <location>
        <begin position="60"/>
        <end position="84"/>
    </location>
</feature>
<dbReference type="GO" id="GO:0005794">
    <property type="term" value="C:Golgi apparatus"/>
    <property type="evidence" value="ECO:0007669"/>
    <property type="project" value="TreeGrafter"/>
</dbReference>
<dbReference type="Proteomes" id="UP001055712">
    <property type="component" value="Unassembled WGS sequence"/>
</dbReference>
<dbReference type="InterPro" id="IPR005045">
    <property type="entry name" value="CDC50/LEM3_fam"/>
</dbReference>
<evidence type="ECO:0000313" key="8">
    <source>
        <dbReference type="EMBL" id="KAI3427167.1"/>
    </source>
</evidence>